<dbReference type="InterPro" id="IPR024104">
    <property type="entry name" value="Tribbles/Ser_Thr_kinase_40"/>
</dbReference>
<dbReference type="SMART" id="SM00220">
    <property type="entry name" value="S_TKc"/>
    <property type="match status" value="1"/>
</dbReference>
<sequence>MASDPFAHSSLTSPGRTLRSGSTPSTSSASSSTAARRATKRRRSWWPIEELQPGPTTPPVEATPTDSSMEGTSQASTWRKTRGYALGPELGSAPVKCITNCLARRDGTHDYYMARMLVLPTDRPETQDERHGKMLLHTEQALLALLGGERGVIRMHDLVKDTYMEQRSPSQWVRLSRITLILDCLVPNLYCPNSQDFVSLQQHVIKQKRLGEKEALGIFYHIVSIVCQLHQRNVIHRDLKLGNVVLDRRSQTVILTNFCLGKHLMSDQDLLTDQRGSPAYISPDVLSGKPYLGKPSDVWALGVVLFTMLYGQFPFYHSLPQELFNKIKSASFKLHGDVRVSEECKSLIKKILVVDPAKRLTAPQLLQEIESVISVWRSISPSAKGLQVVPEFVESSKVKKDQKDQKPSAAESANAEIFFNFIHATDRTEMELPRGKLARGSDAPNSRGAFPVTRTNTDARDLTDDEYRRFGPLISQMRQNTAHSNSSTGQPLANTSNPSEGSSIRGIAQMASPVLVSENSPLISVLRRQNQLRTAPPGPITPAASPVPGMEEVQALDLSNRPTSMGPTVMPTQRSHRLPPASTRRYPANSAPINALSGRAPGQIPLPPSHTSGSETQGLRGLRAALDQMNPASVASNDTFRHRNGSSSRQSTS</sequence>
<feature type="region of interest" description="Disordered" evidence="3">
    <location>
        <begin position="433"/>
        <end position="464"/>
    </location>
</feature>
<feature type="compositionally biased region" description="Polar residues" evidence="3">
    <location>
        <begin position="64"/>
        <end position="77"/>
    </location>
</feature>
<name>A0A553PCE2_TIGCA</name>
<dbReference type="Gene3D" id="1.10.510.10">
    <property type="entry name" value="Transferase(Phosphotransferase) domain 1"/>
    <property type="match status" value="1"/>
</dbReference>
<evidence type="ECO:0000256" key="3">
    <source>
        <dbReference type="SAM" id="MobiDB-lite"/>
    </source>
</evidence>
<dbReference type="OMA" id="CMANTAS"/>
<dbReference type="InterPro" id="IPR008271">
    <property type="entry name" value="Ser/Thr_kinase_AS"/>
</dbReference>
<dbReference type="GO" id="GO:0004672">
    <property type="term" value="F:protein kinase activity"/>
    <property type="evidence" value="ECO:0007669"/>
    <property type="project" value="InterPro"/>
</dbReference>
<accession>A0A553PCE2</accession>
<gene>
    <name evidence="5" type="ORF">TCAL_00580</name>
</gene>
<protein>
    <recommendedName>
        <fullName evidence="2">Serine/threonine-protein kinase 40</fullName>
    </recommendedName>
</protein>
<dbReference type="STRING" id="6832.A0A553PCE2"/>
<dbReference type="Pfam" id="PF00069">
    <property type="entry name" value="Pkinase"/>
    <property type="match status" value="1"/>
</dbReference>
<dbReference type="GO" id="GO:0005524">
    <property type="term" value="F:ATP binding"/>
    <property type="evidence" value="ECO:0007669"/>
    <property type="project" value="InterPro"/>
</dbReference>
<evidence type="ECO:0000256" key="2">
    <source>
        <dbReference type="ARBA" id="ARBA00016813"/>
    </source>
</evidence>
<feature type="region of interest" description="Disordered" evidence="3">
    <location>
        <begin position="1"/>
        <end position="77"/>
    </location>
</feature>
<organism evidence="5 6">
    <name type="scientific">Tigriopus californicus</name>
    <name type="common">Marine copepod</name>
    <dbReference type="NCBI Taxonomy" id="6832"/>
    <lineage>
        <taxon>Eukaryota</taxon>
        <taxon>Metazoa</taxon>
        <taxon>Ecdysozoa</taxon>
        <taxon>Arthropoda</taxon>
        <taxon>Crustacea</taxon>
        <taxon>Multicrustacea</taxon>
        <taxon>Hexanauplia</taxon>
        <taxon>Copepoda</taxon>
        <taxon>Harpacticoida</taxon>
        <taxon>Harpacticidae</taxon>
        <taxon>Tigriopus</taxon>
    </lineage>
</organism>
<dbReference type="SUPFAM" id="SSF56112">
    <property type="entry name" value="Protein kinase-like (PK-like)"/>
    <property type="match status" value="1"/>
</dbReference>
<dbReference type="AlphaFoldDB" id="A0A553PCE2"/>
<dbReference type="EMBL" id="VCGU01000005">
    <property type="protein sequence ID" value="TRY75355.1"/>
    <property type="molecule type" value="Genomic_DNA"/>
</dbReference>
<evidence type="ECO:0000313" key="5">
    <source>
        <dbReference type="EMBL" id="TRY75355.1"/>
    </source>
</evidence>
<evidence type="ECO:0000256" key="1">
    <source>
        <dbReference type="ARBA" id="ARBA00003412"/>
    </source>
</evidence>
<feature type="compositionally biased region" description="Low complexity" evidence="3">
    <location>
        <begin position="16"/>
        <end position="36"/>
    </location>
</feature>
<feature type="domain" description="Protein kinase" evidence="4">
    <location>
        <begin position="84"/>
        <end position="373"/>
    </location>
</feature>
<feature type="compositionally biased region" description="Polar residues" evidence="3">
    <location>
        <begin position="478"/>
        <end position="502"/>
    </location>
</feature>
<evidence type="ECO:0000313" key="6">
    <source>
        <dbReference type="Proteomes" id="UP000318571"/>
    </source>
</evidence>
<comment type="function">
    <text evidence="1">May be a negative regulator of NF-kappa-B and p53-mediated gene transcription.</text>
</comment>
<dbReference type="Proteomes" id="UP000318571">
    <property type="component" value="Chromosome 2"/>
</dbReference>
<dbReference type="InterPro" id="IPR011009">
    <property type="entry name" value="Kinase-like_dom_sf"/>
</dbReference>
<feature type="region of interest" description="Disordered" evidence="3">
    <location>
        <begin position="478"/>
        <end position="504"/>
    </location>
</feature>
<proteinExistence type="predicted"/>
<dbReference type="InterPro" id="IPR000719">
    <property type="entry name" value="Prot_kinase_dom"/>
</dbReference>
<dbReference type="PANTHER" id="PTHR22961">
    <property type="entry name" value="SER/THR PROTEIN KINASE-TRB"/>
    <property type="match status" value="1"/>
</dbReference>
<feature type="region of interest" description="Disordered" evidence="3">
    <location>
        <begin position="560"/>
        <end position="653"/>
    </location>
</feature>
<dbReference type="PROSITE" id="PS50011">
    <property type="entry name" value="PROTEIN_KINASE_DOM"/>
    <property type="match status" value="1"/>
</dbReference>
<keyword evidence="6" id="KW-1185">Reference proteome</keyword>
<comment type="caution">
    <text evidence="5">The sequence shown here is derived from an EMBL/GenBank/DDBJ whole genome shotgun (WGS) entry which is preliminary data.</text>
</comment>
<dbReference type="PANTHER" id="PTHR22961:SF16">
    <property type="entry name" value="SERINE_THREONINE-PROTEIN KINASE 40"/>
    <property type="match status" value="1"/>
</dbReference>
<evidence type="ECO:0000259" key="4">
    <source>
        <dbReference type="PROSITE" id="PS50011"/>
    </source>
</evidence>
<feature type="compositionally biased region" description="Polar residues" evidence="3">
    <location>
        <begin position="560"/>
        <end position="573"/>
    </location>
</feature>
<reference evidence="5 6" key="1">
    <citation type="journal article" date="2018" name="Nat. Ecol. Evol.">
        <title>Genomic signatures of mitonuclear coevolution across populations of Tigriopus californicus.</title>
        <authorList>
            <person name="Barreto F.S."/>
            <person name="Watson E.T."/>
            <person name="Lima T.G."/>
            <person name="Willett C.S."/>
            <person name="Edmands S."/>
            <person name="Li W."/>
            <person name="Burton R.S."/>
        </authorList>
    </citation>
    <scope>NUCLEOTIDE SEQUENCE [LARGE SCALE GENOMIC DNA]</scope>
    <source>
        <strain evidence="5 6">San Diego</strain>
    </source>
</reference>
<dbReference type="PROSITE" id="PS00108">
    <property type="entry name" value="PROTEIN_KINASE_ST"/>
    <property type="match status" value="1"/>
</dbReference>